<name>A0A8R7P3S7_TRIUA</name>
<organism evidence="1 2">
    <name type="scientific">Triticum urartu</name>
    <name type="common">Red wild einkorn</name>
    <name type="synonym">Crithodium urartu</name>
    <dbReference type="NCBI Taxonomy" id="4572"/>
    <lineage>
        <taxon>Eukaryota</taxon>
        <taxon>Viridiplantae</taxon>
        <taxon>Streptophyta</taxon>
        <taxon>Embryophyta</taxon>
        <taxon>Tracheophyta</taxon>
        <taxon>Spermatophyta</taxon>
        <taxon>Magnoliopsida</taxon>
        <taxon>Liliopsida</taxon>
        <taxon>Poales</taxon>
        <taxon>Poaceae</taxon>
        <taxon>BOP clade</taxon>
        <taxon>Pooideae</taxon>
        <taxon>Triticodae</taxon>
        <taxon>Triticeae</taxon>
        <taxon>Triticinae</taxon>
        <taxon>Triticum</taxon>
    </lineage>
</organism>
<reference evidence="1" key="3">
    <citation type="submission" date="2022-06" db="UniProtKB">
        <authorList>
            <consortium name="EnsemblPlants"/>
        </authorList>
    </citation>
    <scope>IDENTIFICATION</scope>
</reference>
<dbReference type="EnsemblPlants" id="TuG1812G0100002105.01.T01">
    <property type="protein sequence ID" value="TuG1812G0100002105.01.T01.cds367230"/>
    <property type="gene ID" value="TuG1812G0100002105.01"/>
</dbReference>
<protein>
    <submittedName>
        <fullName evidence="1">Uncharacterized protein</fullName>
    </submittedName>
</protein>
<accession>A0A8R7P3S7</accession>
<dbReference type="AlphaFoldDB" id="A0A8R7P3S7"/>
<keyword evidence="2" id="KW-1185">Reference proteome</keyword>
<evidence type="ECO:0000313" key="2">
    <source>
        <dbReference type="Proteomes" id="UP000015106"/>
    </source>
</evidence>
<sequence>MEVQSDCSRNLCYYGVHVYTHRGNQIGWPSFIVAVEVLLSTVGPNFTCWVGAGSKG</sequence>
<evidence type="ECO:0000313" key="1">
    <source>
        <dbReference type="EnsemblPlants" id="TuG1812G0100002105.01.T01.cds367230"/>
    </source>
</evidence>
<dbReference type="Gramene" id="TuG1812G0100002105.01.T01">
    <property type="protein sequence ID" value="TuG1812G0100002105.01.T01.cds367230"/>
    <property type="gene ID" value="TuG1812G0100002105.01"/>
</dbReference>
<proteinExistence type="predicted"/>
<dbReference type="Proteomes" id="UP000015106">
    <property type="component" value="Chromosome 1"/>
</dbReference>
<reference evidence="1" key="2">
    <citation type="submission" date="2018-03" db="EMBL/GenBank/DDBJ databases">
        <title>The Triticum urartu genome reveals the dynamic nature of wheat genome evolution.</title>
        <authorList>
            <person name="Ling H."/>
            <person name="Ma B."/>
            <person name="Shi X."/>
            <person name="Liu H."/>
            <person name="Dong L."/>
            <person name="Sun H."/>
            <person name="Cao Y."/>
            <person name="Gao Q."/>
            <person name="Zheng S."/>
            <person name="Li Y."/>
            <person name="Yu Y."/>
            <person name="Du H."/>
            <person name="Qi M."/>
            <person name="Li Y."/>
            <person name="Yu H."/>
            <person name="Cui Y."/>
            <person name="Wang N."/>
            <person name="Chen C."/>
            <person name="Wu H."/>
            <person name="Zhao Y."/>
            <person name="Zhang J."/>
            <person name="Li Y."/>
            <person name="Zhou W."/>
            <person name="Zhang B."/>
            <person name="Hu W."/>
            <person name="Eijk M."/>
            <person name="Tang J."/>
            <person name="Witsenboer H."/>
            <person name="Zhao S."/>
            <person name="Li Z."/>
            <person name="Zhang A."/>
            <person name="Wang D."/>
            <person name="Liang C."/>
        </authorList>
    </citation>
    <scope>NUCLEOTIDE SEQUENCE [LARGE SCALE GENOMIC DNA]</scope>
    <source>
        <strain evidence="1">cv. G1812</strain>
    </source>
</reference>
<reference evidence="2" key="1">
    <citation type="journal article" date="2013" name="Nature">
        <title>Draft genome of the wheat A-genome progenitor Triticum urartu.</title>
        <authorList>
            <person name="Ling H.Q."/>
            <person name="Zhao S."/>
            <person name="Liu D."/>
            <person name="Wang J."/>
            <person name="Sun H."/>
            <person name="Zhang C."/>
            <person name="Fan H."/>
            <person name="Li D."/>
            <person name="Dong L."/>
            <person name="Tao Y."/>
            <person name="Gao C."/>
            <person name="Wu H."/>
            <person name="Li Y."/>
            <person name="Cui Y."/>
            <person name="Guo X."/>
            <person name="Zheng S."/>
            <person name="Wang B."/>
            <person name="Yu K."/>
            <person name="Liang Q."/>
            <person name="Yang W."/>
            <person name="Lou X."/>
            <person name="Chen J."/>
            <person name="Feng M."/>
            <person name="Jian J."/>
            <person name="Zhang X."/>
            <person name="Luo G."/>
            <person name="Jiang Y."/>
            <person name="Liu J."/>
            <person name="Wang Z."/>
            <person name="Sha Y."/>
            <person name="Zhang B."/>
            <person name="Wu H."/>
            <person name="Tang D."/>
            <person name="Shen Q."/>
            <person name="Xue P."/>
            <person name="Zou S."/>
            <person name="Wang X."/>
            <person name="Liu X."/>
            <person name="Wang F."/>
            <person name="Yang Y."/>
            <person name="An X."/>
            <person name="Dong Z."/>
            <person name="Zhang K."/>
            <person name="Zhang X."/>
            <person name="Luo M.C."/>
            <person name="Dvorak J."/>
            <person name="Tong Y."/>
            <person name="Wang J."/>
            <person name="Yang H."/>
            <person name="Li Z."/>
            <person name="Wang D."/>
            <person name="Zhang A."/>
            <person name="Wang J."/>
        </authorList>
    </citation>
    <scope>NUCLEOTIDE SEQUENCE</scope>
    <source>
        <strain evidence="2">cv. G1812</strain>
    </source>
</reference>